<dbReference type="Proteomes" id="UP001430544">
    <property type="component" value="Unassembled WGS sequence"/>
</dbReference>
<dbReference type="EMBL" id="JAJIUN010000063">
    <property type="protein sequence ID" value="MCC8623123.1"/>
    <property type="molecule type" value="Genomic_DNA"/>
</dbReference>
<sequence length="130" mass="14437">MEARNFLFVLVAFAMPVQAQQVHKCREHGQVVYQSAPCTAGIPEKVWEAAPVPEQSNAEQWRLYRIRKQLDRRYAADRSAASAAYVPSSQSGNACESAKRGRAAVYEAAGVHRDFALSSQWDNAVHDACK</sequence>
<evidence type="ECO:0000313" key="2">
    <source>
        <dbReference type="EMBL" id="MCC8623123.1"/>
    </source>
</evidence>
<organism evidence="2 3">
    <name type="scientific">Xanthomonas vesicatoria</name>
    <dbReference type="NCBI Taxonomy" id="56460"/>
    <lineage>
        <taxon>Bacteria</taxon>
        <taxon>Pseudomonadati</taxon>
        <taxon>Pseudomonadota</taxon>
        <taxon>Gammaproteobacteria</taxon>
        <taxon>Lysobacterales</taxon>
        <taxon>Lysobacteraceae</taxon>
        <taxon>Xanthomonas</taxon>
    </lineage>
</organism>
<keyword evidence="3" id="KW-1185">Reference proteome</keyword>
<gene>
    <name evidence="2" type="ORF">LN473_14265</name>
</gene>
<reference evidence="2" key="1">
    <citation type="submission" date="2021-11" db="EMBL/GenBank/DDBJ databases">
        <title>Genome resources and taxonomic validation of 89 Xanthomonas strains.</title>
        <authorList>
            <person name="Tambong J.T."/>
        </authorList>
    </citation>
    <scope>NUCLEOTIDE SEQUENCE</scope>
    <source>
        <strain evidence="2">Bv 5-4A</strain>
    </source>
</reference>
<dbReference type="Pfam" id="PF13511">
    <property type="entry name" value="DUF4124"/>
    <property type="match status" value="1"/>
</dbReference>
<feature type="domain" description="DUF4124" evidence="1">
    <location>
        <begin position="10"/>
        <end position="58"/>
    </location>
</feature>
<dbReference type="RefSeq" id="WP_074052438.1">
    <property type="nucleotide sequence ID" value="NZ_CP018470.1"/>
</dbReference>
<protein>
    <submittedName>
        <fullName evidence="2">DUF4124 domain-containing protein</fullName>
    </submittedName>
</protein>
<accession>A0ABS8LBK6</accession>
<comment type="caution">
    <text evidence="2">The sequence shown here is derived from an EMBL/GenBank/DDBJ whole genome shotgun (WGS) entry which is preliminary data.</text>
</comment>
<evidence type="ECO:0000313" key="3">
    <source>
        <dbReference type="Proteomes" id="UP001430544"/>
    </source>
</evidence>
<evidence type="ECO:0000259" key="1">
    <source>
        <dbReference type="Pfam" id="PF13511"/>
    </source>
</evidence>
<dbReference type="InterPro" id="IPR025392">
    <property type="entry name" value="DUF4124"/>
</dbReference>
<name>A0ABS8LBK6_9XANT</name>
<proteinExistence type="predicted"/>